<gene>
    <name evidence="12" type="ORF">E0E05_07690</name>
</gene>
<keyword evidence="4" id="KW-1003">Cell membrane</keyword>
<dbReference type="KEGG" id="rpod:E0E05_07690"/>
<keyword evidence="10" id="KW-0997">Cell inner membrane</keyword>
<keyword evidence="9 10" id="KW-0472">Membrane</keyword>
<evidence type="ECO:0000256" key="1">
    <source>
        <dbReference type="ARBA" id="ARBA00002254"/>
    </source>
</evidence>
<accession>A0A4P6V251</accession>
<evidence type="ECO:0000256" key="2">
    <source>
        <dbReference type="ARBA" id="ARBA00004162"/>
    </source>
</evidence>
<evidence type="ECO:0000256" key="8">
    <source>
        <dbReference type="ARBA" id="ARBA00022989"/>
    </source>
</evidence>
<evidence type="ECO:0000256" key="3">
    <source>
        <dbReference type="ARBA" id="ARBA00008281"/>
    </source>
</evidence>
<evidence type="ECO:0000256" key="5">
    <source>
        <dbReference type="ARBA" id="ARBA00022500"/>
    </source>
</evidence>
<evidence type="ECO:0000256" key="6">
    <source>
        <dbReference type="ARBA" id="ARBA00022692"/>
    </source>
</evidence>
<dbReference type="RefSeq" id="WP_131616181.1">
    <property type="nucleotide sequence ID" value="NZ_CP036532.1"/>
</dbReference>
<keyword evidence="5 10" id="KW-0145">Chemotaxis</keyword>
<reference evidence="12 13" key="1">
    <citation type="journal article" date="2017" name="Int. J. Syst. Evol. Microbiol.">
        <title>Roseitalea porphyridii gen. nov., sp. nov., isolated from a red alga, and reclassification of Hoeflea suaedae Chung et al. 2013 as Pseudohoeflea suaedae gen. nov., comb. nov.</title>
        <authorList>
            <person name="Hyeon J.W."/>
            <person name="Jeong S.E."/>
            <person name="Baek K."/>
            <person name="Jeon C.O."/>
        </authorList>
    </citation>
    <scope>NUCLEOTIDE SEQUENCE [LARGE SCALE GENOMIC DNA]</scope>
    <source>
        <strain evidence="12 13">MA7-20</strain>
    </source>
</reference>
<feature type="transmembrane region" description="Helical" evidence="10">
    <location>
        <begin position="18"/>
        <end position="43"/>
    </location>
</feature>
<name>A0A4P6V251_9HYPH</name>
<proteinExistence type="inferred from homology"/>
<evidence type="ECO:0000256" key="7">
    <source>
        <dbReference type="ARBA" id="ARBA00022779"/>
    </source>
</evidence>
<keyword evidence="8 10" id="KW-1133">Transmembrane helix</keyword>
<keyword evidence="7 10" id="KW-0283">Flagellar rotation</keyword>
<evidence type="ECO:0000256" key="10">
    <source>
        <dbReference type="RuleBase" id="RU364125"/>
    </source>
</evidence>
<sequence>MAEDIAEEEKEEKGTSTIMVMVFLLVAALLAGGSGFAAGKVLFAPMIVSSESDAPVAAGPDKPEPDDAHAAAEEGDAHGQGAASGVRGPDYSKLKVIALDPITTNIGTPADVWVRMELSMAVDAGEDGEGPDEATLEAVHADLLAYMRTTRLRALSMPSGFQHLVTDLETRAAMRTEGAVKRIFVKALLLE</sequence>
<dbReference type="Proteomes" id="UP000293719">
    <property type="component" value="Chromosome"/>
</dbReference>
<dbReference type="GO" id="GO:0006935">
    <property type="term" value="P:chemotaxis"/>
    <property type="evidence" value="ECO:0007669"/>
    <property type="project" value="UniProtKB-KW"/>
</dbReference>
<dbReference type="GO" id="GO:0071973">
    <property type="term" value="P:bacterial-type flagellum-dependent cell motility"/>
    <property type="evidence" value="ECO:0007669"/>
    <property type="project" value="InterPro"/>
</dbReference>
<evidence type="ECO:0000313" key="12">
    <source>
        <dbReference type="EMBL" id="QBK30490.1"/>
    </source>
</evidence>
<comment type="similarity">
    <text evidence="3 10">Belongs to the FliL family.</text>
</comment>
<dbReference type="GO" id="GO:0009425">
    <property type="term" value="C:bacterial-type flagellum basal body"/>
    <property type="evidence" value="ECO:0007669"/>
    <property type="project" value="InterPro"/>
</dbReference>
<dbReference type="GO" id="GO:0005886">
    <property type="term" value="C:plasma membrane"/>
    <property type="evidence" value="ECO:0007669"/>
    <property type="project" value="UniProtKB-SubCell"/>
</dbReference>
<protein>
    <recommendedName>
        <fullName evidence="10">Flagellar protein FliL</fullName>
    </recommendedName>
</protein>
<keyword evidence="12" id="KW-0282">Flagellum</keyword>
<comment type="function">
    <text evidence="1 10">Controls the rotational direction of flagella during chemotaxis.</text>
</comment>
<evidence type="ECO:0000256" key="4">
    <source>
        <dbReference type="ARBA" id="ARBA00022475"/>
    </source>
</evidence>
<dbReference type="Pfam" id="PF03748">
    <property type="entry name" value="FliL"/>
    <property type="match status" value="1"/>
</dbReference>
<keyword evidence="13" id="KW-1185">Reference proteome</keyword>
<keyword evidence="6 10" id="KW-0812">Transmembrane</keyword>
<dbReference type="InterPro" id="IPR005503">
    <property type="entry name" value="FliL"/>
</dbReference>
<evidence type="ECO:0000256" key="9">
    <source>
        <dbReference type="ARBA" id="ARBA00023136"/>
    </source>
</evidence>
<dbReference type="OrthoDB" id="7908910at2"/>
<keyword evidence="12" id="KW-0969">Cilium</keyword>
<organism evidence="12 13">
    <name type="scientific">Roseitalea porphyridii</name>
    <dbReference type="NCBI Taxonomy" id="1852022"/>
    <lineage>
        <taxon>Bacteria</taxon>
        <taxon>Pseudomonadati</taxon>
        <taxon>Pseudomonadota</taxon>
        <taxon>Alphaproteobacteria</taxon>
        <taxon>Hyphomicrobiales</taxon>
        <taxon>Ahrensiaceae</taxon>
        <taxon>Roseitalea</taxon>
    </lineage>
</organism>
<feature type="compositionally biased region" description="Basic and acidic residues" evidence="11">
    <location>
        <begin position="61"/>
        <end position="77"/>
    </location>
</feature>
<dbReference type="GeneID" id="90767174"/>
<comment type="subcellular location">
    <subcellularLocation>
        <location evidence="10">Cell inner membrane</location>
    </subcellularLocation>
    <subcellularLocation>
        <location evidence="2">Cell membrane</location>
        <topology evidence="2">Single-pass membrane protein</topology>
    </subcellularLocation>
</comment>
<keyword evidence="12" id="KW-0966">Cell projection</keyword>
<dbReference type="EMBL" id="CP036532">
    <property type="protein sequence ID" value="QBK30490.1"/>
    <property type="molecule type" value="Genomic_DNA"/>
</dbReference>
<evidence type="ECO:0000313" key="13">
    <source>
        <dbReference type="Proteomes" id="UP000293719"/>
    </source>
</evidence>
<evidence type="ECO:0000256" key="11">
    <source>
        <dbReference type="SAM" id="MobiDB-lite"/>
    </source>
</evidence>
<feature type="region of interest" description="Disordered" evidence="11">
    <location>
        <begin position="53"/>
        <end position="86"/>
    </location>
</feature>
<dbReference type="AlphaFoldDB" id="A0A4P6V251"/>